<gene>
    <name evidence="2" type="ordered locus">Aflv_0795</name>
</gene>
<organism evidence="2 3">
    <name type="scientific">Anoxybacillus flavithermus (strain DSM 21510 / WK1)</name>
    <dbReference type="NCBI Taxonomy" id="491915"/>
    <lineage>
        <taxon>Bacteria</taxon>
        <taxon>Bacillati</taxon>
        <taxon>Bacillota</taxon>
        <taxon>Bacilli</taxon>
        <taxon>Bacillales</taxon>
        <taxon>Anoxybacillaceae</taxon>
        <taxon>Anoxybacillus</taxon>
    </lineage>
</organism>
<evidence type="ECO:0000313" key="3">
    <source>
        <dbReference type="Proteomes" id="UP000000742"/>
    </source>
</evidence>
<dbReference type="EMBL" id="CP000922">
    <property type="protein sequence ID" value="ACJ33173.1"/>
    <property type="molecule type" value="Genomic_DNA"/>
</dbReference>
<feature type="transmembrane region" description="Helical" evidence="1">
    <location>
        <begin position="41"/>
        <end position="60"/>
    </location>
</feature>
<feature type="transmembrane region" description="Helical" evidence="1">
    <location>
        <begin position="6"/>
        <end position="29"/>
    </location>
</feature>
<accession>B7GK88</accession>
<dbReference type="Proteomes" id="UP000000742">
    <property type="component" value="Chromosome"/>
</dbReference>
<sequence length="161" mass="17994">MVAMNYMYMFVVGGILTDAFGRLFDVIWGGIKWIGRLLKKLFQGLVDLFVGFFEVIYALIDGLLYFLYKIGVLAVKLFLLFFELAKMIVSLFVGFAKTLASLVYVPRGGSGNGYSDMLGKIFTAMQPLKLEPIAYILLFILWMFTAVAAIKLLSSIRVGGE</sequence>
<keyword evidence="1" id="KW-0812">Transmembrane</keyword>
<dbReference type="AlphaFoldDB" id="B7GK88"/>
<dbReference type="STRING" id="491915.Aflv_0795"/>
<name>B7GK88_ANOFW</name>
<dbReference type="eggNOG" id="ENOG50313ZP">
    <property type="taxonomic scope" value="Bacteria"/>
</dbReference>
<keyword evidence="1" id="KW-1133">Transmembrane helix</keyword>
<proteinExistence type="predicted"/>
<evidence type="ECO:0000313" key="2">
    <source>
        <dbReference type="EMBL" id="ACJ33173.1"/>
    </source>
</evidence>
<keyword evidence="1" id="KW-0472">Membrane</keyword>
<reference evidence="2 3" key="1">
    <citation type="journal article" date="2008" name="Genome Biol.">
        <title>Encapsulated in silica: genome, proteome and physiology of the thermophilic bacterium Anoxybacillus flavithermus WK1.</title>
        <authorList>
            <person name="Saw J.H."/>
            <person name="Mountain B.W."/>
            <person name="Feng L."/>
            <person name="Omelchenko M.V."/>
            <person name="Hou S."/>
            <person name="Saito J.A."/>
            <person name="Stott M.B."/>
            <person name="Li D."/>
            <person name="Zhao G."/>
            <person name="Wu J."/>
            <person name="Galperin M.Y."/>
            <person name="Koonin E.V."/>
            <person name="Makarova K.S."/>
            <person name="Wolf Y.I."/>
            <person name="Rigden D.J."/>
            <person name="Dunfield P.F."/>
            <person name="Wang L."/>
            <person name="Alam M."/>
        </authorList>
    </citation>
    <scope>NUCLEOTIDE SEQUENCE [LARGE SCALE GENOMIC DNA]</scope>
    <source>
        <strain evidence="3">DSM 21510 / WK1</strain>
    </source>
</reference>
<protein>
    <submittedName>
        <fullName evidence="2">Uncharacterized conserved membrane protein</fullName>
    </submittedName>
</protein>
<evidence type="ECO:0000256" key="1">
    <source>
        <dbReference type="SAM" id="Phobius"/>
    </source>
</evidence>
<feature type="transmembrane region" description="Helical" evidence="1">
    <location>
        <begin position="133"/>
        <end position="153"/>
    </location>
</feature>
<dbReference type="HOGENOM" id="CLU_147178_0_0_9"/>
<dbReference type="KEGG" id="afl:Aflv_0795"/>